<dbReference type="EMBL" id="ABCC02000025">
    <property type="protein sequence ID" value="EDP17003.1"/>
    <property type="molecule type" value="Genomic_DNA"/>
</dbReference>
<gene>
    <name evidence="1" type="ORF">CLOBOL_02703</name>
</gene>
<evidence type="ECO:0000313" key="2">
    <source>
        <dbReference type="Proteomes" id="UP000005396"/>
    </source>
</evidence>
<dbReference type="AlphaFoldDB" id="A8RQC8"/>
<accession>A8RQC8</accession>
<name>A8RQC8_ENTBW</name>
<dbReference type="PaxDb" id="411902-CLOBOL_02703"/>
<dbReference type="HOGENOM" id="CLU_3151198_0_0_9"/>
<protein>
    <submittedName>
        <fullName evidence="1">Uncharacterized protein</fullName>
    </submittedName>
</protein>
<sequence>MWLIFPINNIVMDNFGKCKRWGSIIFVFRVRAGDIRRPVGTAGISVYL</sequence>
<dbReference type="Proteomes" id="UP000005396">
    <property type="component" value="Unassembled WGS sequence"/>
</dbReference>
<reference evidence="1 2" key="1">
    <citation type="submission" date="2007-08" db="EMBL/GenBank/DDBJ databases">
        <authorList>
            <person name="Fulton L."/>
            <person name="Clifton S."/>
            <person name="Fulton B."/>
            <person name="Xu J."/>
            <person name="Minx P."/>
            <person name="Pepin K.H."/>
            <person name="Johnson M."/>
            <person name="Thiruvilangam P."/>
            <person name="Bhonagiri V."/>
            <person name="Nash W.E."/>
            <person name="Mardis E.R."/>
            <person name="Wilson R.K."/>
        </authorList>
    </citation>
    <scope>NUCLEOTIDE SEQUENCE [LARGE SCALE GENOMIC DNA]</scope>
    <source>
        <strain evidence="2">ATCC BAA-613 / DSM 15670 / CCUG 46953 / JCM 12243 / WAL 16351</strain>
    </source>
</reference>
<comment type="caution">
    <text evidence="1">The sequence shown here is derived from an EMBL/GenBank/DDBJ whole genome shotgun (WGS) entry which is preliminary data.</text>
</comment>
<organism evidence="1 2">
    <name type="scientific">Enterocloster bolteae (strain ATCC BAA-613 / DSM 15670 / CCUG 46953 / JCM 12243 / WAL 16351)</name>
    <name type="common">Clostridium bolteae</name>
    <dbReference type="NCBI Taxonomy" id="411902"/>
    <lineage>
        <taxon>Bacteria</taxon>
        <taxon>Bacillati</taxon>
        <taxon>Bacillota</taxon>
        <taxon>Clostridia</taxon>
        <taxon>Lachnospirales</taxon>
        <taxon>Lachnospiraceae</taxon>
        <taxon>Enterocloster</taxon>
    </lineage>
</organism>
<reference evidence="1 2" key="2">
    <citation type="submission" date="2007-09" db="EMBL/GenBank/DDBJ databases">
        <title>Draft genome sequence of Clostridium bolteae (ATCC BAA-613).</title>
        <authorList>
            <person name="Sudarsanam P."/>
            <person name="Ley R."/>
            <person name="Guruge J."/>
            <person name="Turnbaugh P.J."/>
            <person name="Mahowald M."/>
            <person name="Liep D."/>
            <person name="Gordon J."/>
        </authorList>
    </citation>
    <scope>NUCLEOTIDE SEQUENCE [LARGE SCALE GENOMIC DNA]</scope>
    <source>
        <strain evidence="2">ATCC BAA-613 / DSM 15670 / CCUG 46953 / JCM 12243 / WAL 16351</strain>
    </source>
</reference>
<proteinExistence type="predicted"/>
<evidence type="ECO:0000313" key="1">
    <source>
        <dbReference type="EMBL" id="EDP17003.1"/>
    </source>
</evidence>